<evidence type="ECO:0000256" key="1">
    <source>
        <dbReference type="SAM" id="Coils"/>
    </source>
</evidence>
<dbReference type="InParanoid" id="A0A409WWT4"/>
<evidence type="ECO:0000313" key="3">
    <source>
        <dbReference type="EMBL" id="PPQ82939.1"/>
    </source>
</evidence>
<dbReference type="AlphaFoldDB" id="A0A409WWT4"/>
<gene>
    <name evidence="3" type="ORF">CVT25_009520</name>
</gene>
<keyword evidence="4" id="KW-1185">Reference proteome</keyword>
<feature type="compositionally biased region" description="Polar residues" evidence="2">
    <location>
        <begin position="139"/>
        <end position="151"/>
    </location>
</feature>
<sequence length="360" mass="41027">MASNPKLIHIQRQTDFHVVPNDRLGDTAVSEVLSNYGAELENKFSLKDGEVNGTFIDAIPYVPRWTHIQDGVIVPRPAQPTLTMEQIFGRYQTGLLMVPTTKPDEFRDTHREVVRLTAVNELLTDDHPSGKKVKRNRHPAQQTLKDQGNSPDIQDLYGMMDKLLDKTKKLETETESWRRKTEDLEATVKHMKGELANTQQELEFVKESTADTTEWITEGCPSDSIAFRRIKLRNLLDRVQAKLAYYASFTDGLYTRYASLEWRTRLRGSNTSERIKLAREFLQRPEARGHNNPALVNFLASKDAMRLAVQQNSILRMQADQVVHSNLPRKQISEAVQDHVADGGTDEVGLNVFVEFLFAP</sequence>
<keyword evidence="1" id="KW-0175">Coiled coil</keyword>
<dbReference type="EMBL" id="NHYD01003074">
    <property type="protein sequence ID" value="PPQ82939.1"/>
    <property type="molecule type" value="Genomic_DNA"/>
</dbReference>
<name>A0A409WWT4_PSICY</name>
<feature type="region of interest" description="Disordered" evidence="2">
    <location>
        <begin position="125"/>
        <end position="151"/>
    </location>
</feature>
<organism evidence="3 4">
    <name type="scientific">Psilocybe cyanescens</name>
    <dbReference type="NCBI Taxonomy" id="93625"/>
    <lineage>
        <taxon>Eukaryota</taxon>
        <taxon>Fungi</taxon>
        <taxon>Dikarya</taxon>
        <taxon>Basidiomycota</taxon>
        <taxon>Agaricomycotina</taxon>
        <taxon>Agaricomycetes</taxon>
        <taxon>Agaricomycetidae</taxon>
        <taxon>Agaricales</taxon>
        <taxon>Agaricineae</taxon>
        <taxon>Strophariaceae</taxon>
        <taxon>Psilocybe</taxon>
    </lineage>
</organism>
<evidence type="ECO:0000313" key="4">
    <source>
        <dbReference type="Proteomes" id="UP000283269"/>
    </source>
</evidence>
<protein>
    <submittedName>
        <fullName evidence="3">Uncharacterized protein</fullName>
    </submittedName>
</protein>
<dbReference type="OrthoDB" id="3067637at2759"/>
<accession>A0A409WWT4</accession>
<proteinExistence type="predicted"/>
<comment type="caution">
    <text evidence="3">The sequence shown here is derived from an EMBL/GenBank/DDBJ whole genome shotgun (WGS) entry which is preliminary data.</text>
</comment>
<dbReference type="Proteomes" id="UP000283269">
    <property type="component" value="Unassembled WGS sequence"/>
</dbReference>
<feature type="coiled-coil region" evidence="1">
    <location>
        <begin position="153"/>
        <end position="208"/>
    </location>
</feature>
<evidence type="ECO:0000256" key="2">
    <source>
        <dbReference type="SAM" id="MobiDB-lite"/>
    </source>
</evidence>
<reference evidence="3 4" key="1">
    <citation type="journal article" date="2018" name="Evol. Lett.">
        <title>Horizontal gene cluster transfer increased hallucinogenic mushroom diversity.</title>
        <authorList>
            <person name="Reynolds H.T."/>
            <person name="Vijayakumar V."/>
            <person name="Gluck-Thaler E."/>
            <person name="Korotkin H.B."/>
            <person name="Matheny P.B."/>
            <person name="Slot J.C."/>
        </authorList>
    </citation>
    <scope>NUCLEOTIDE SEQUENCE [LARGE SCALE GENOMIC DNA]</scope>
    <source>
        <strain evidence="3 4">2631</strain>
    </source>
</reference>